<feature type="binding site" evidence="7">
    <location>
        <begin position="17"/>
        <end position="22"/>
    </location>
    <ligand>
        <name>ATP</name>
        <dbReference type="ChEBI" id="CHEBI:30616"/>
    </ligand>
</feature>
<protein>
    <recommendedName>
        <fullName evidence="7">Shikimate kinase</fullName>
        <shortName evidence="7">SK</shortName>
        <ecNumber evidence="7">2.7.1.71</ecNumber>
    </recommendedName>
</protein>
<proteinExistence type="inferred from homology"/>
<feature type="binding site" evidence="7">
    <location>
        <position position="84"/>
    </location>
    <ligand>
        <name>substrate</name>
    </ligand>
</feature>
<keyword evidence="7" id="KW-0963">Cytoplasm</keyword>
<dbReference type="InterPro" id="IPR000623">
    <property type="entry name" value="Shikimate_kinase/TSH1"/>
</dbReference>
<dbReference type="EMBL" id="CP061336">
    <property type="protein sequence ID" value="QNU67793.1"/>
    <property type="molecule type" value="Genomic_DNA"/>
</dbReference>
<dbReference type="UniPathway" id="UPA00053">
    <property type="reaction ID" value="UER00088"/>
</dbReference>
<comment type="function">
    <text evidence="7">Catalyzes the specific phosphorylation of the 3-hydroxyl group of shikimic acid using ATP as a cosubstrate.</text>
</comment>
<dbReference type="Pfam" id="PF01202">
    <property type="entry name" value="SKI"/>
    <property type="match status" value="1"/>
</dbReference>
<keyword evidence="1 7" id="KW-0028">Amino-acid biosynthesis</keyword>
<feature type="binding site" evidence="7">
    <location>
        <position position="21"/>
    </location>
    <ligand>
        <name>Mg(2+)</name>
        <dbReference type="ChEBI" id="CHEBI:18420"/>
    </ligand>
</feature>
<evidence type="ECO:0000313" key="8">
    <source>
        <dbReference type="EMBL" id="QNU67793.1"/>
    </source>
</evidence>
<feature type="binding site" evidence="7">
    <location>
        <position position="39"/>
    </location>
    <ligand>
        <name>substrate</name>
    </ligand>
</feature>
<evidence type="ECO:0000256" key="4">
    <source>
        <dbReference type="ARBA" id="ARBA00022777"/>
    </source>
</evidence>
<feature type="binding site" evidence="7">
    <location>
        <position position="136"/>
    </location>
    <ligand>
        <name>substrate</name>
    </ligand>
</feature>
<organism evidence="8 9">
    <name type="scientific">Ruminiclostridium herbifermentans</name>
    <dbReference type="NCBI Taxonomy" id="2488810"/>
    <lineage>
        <taxon>Bacteria</taxon>
        <taxon>Bacillati</taxon>
        <taxon>Bacillota</taxon>
        <taxon>Clostridia</taxon>
        <taxon>Eubacteriales</taxon>
        <taxon>Oscillospiraceae</taxon>
        <taxon>Ruminiclostridium</taxon>
    </lineage>
</organism>
<dbReference type="GO" id="GO:0004765">
    <property type="term" value="F:shikimate kinase activity"/>
    <property type="evidence" value="ECO:0007669"/>
    <property type="project" value="UniProtKB-UniRule"/>
</dbReference>
<dbReference type="SUPFAM" id="SSF52540">
    <property type="entry name" value="P-loop containing nucleoside triphosphate hydrolases"/>
    <property type="match status" value="1"/>
</dbReference>
<dbReference type="Proteomes" id="UP000306409">
    <property type="component" value="Chromosome"/>
</dbReference>
<evidence type="ECO:0000256" key="1">
    <source>
        <dbReference type="ARBA" id="ARBA00022605"/>
    </source>
</evidence>
<dbReference type="PRINTS" id="PR01100">
    <property type="entry name" value="SHIKIMTKNASE"/>
</dbReference>
<comment type="caution">
    <text evidence="7">Lacks conserved residue(s) required for the propagation of feature annotation.</text>
</comment>
<dbReference type="GO" id="GO:0005524">
    <property type="term" value="F:ATP binding"/>
    <property type="evidence" value="ECO:0007669"/>
    <property type="project" value="UniProtKB-UniRule"/>
</dbReference>
<keyword evidence="7" id="KW-0460">Magnesium</keyword>
<evidence type="ECO:0000256" key="7">
    <source>
        <dbReference type="HAMAP-Rule" id="MF_00109"/>
    </source>
</evidence>
<evidence type="ECO:0000256" key="6">
    <source>
        <dbReference type="ARBA" id="ARBA00023141"/>
    </source>
</evidence>
<keyword evidence="7" id="KW-0479">Metal-binding</keyword>
<keyword evidence="5 7" id="KW-0067">ATP-binding</keyword>
<dbReference type="PANTHER" id="PTHR21087:SF16">
    <property type="entry name" value="SHIKIMATE KINASE 1, CHLOROPLASTIC"/>
    <property type="match status" value="1"/>
</dbReference>
<dbReference type="GO" id="GO:0000287">
    <property type="term" value="F:magnesium ion binding"/>
    <property type="evidence" value="ECO:0007669"/>
    <property type="project" value="UniProtKB-UniRule"/>
</dbReference>
<dbReference type="InterPro" id="IPR027417">
    <property type="entry name" value="P-loop_NTPase"/>
</dbReference>
<feature type="binding site" evidence="7">
    <location>
        <position position="120"/>
    </location>
    <ligand>
        <name>ATP</name>
        <dbReference type="ChEBI" id="CHEBI:30616"/>
    </ligand>
</feature>
<dbReference type="EC" id="2.7.1.71" evidence="7"/>
<comment type="pathway">
    <text evidence="7">Metabolic intermediate biosynthesis; chorismate biosynthesis; chorismate from D-erythrose 4-phosphate and phosphoenolpyruvate: step 5/7.</text>
</comment>
<dbReference type="AlphaFoldDB" id="A0A4U7JCI2"/>
<comment type="subcellular location">
    <subcellularLocation>
        <location evidence="7">Cytoplasm</location>
    </subcellularLocation>
</comment>
<dbReference type="PANTHER" id="PTHR21087">
    <property type="entry name" value="SHIKIMATE KINASE"/>
    <property type="match status" value="1"/>
</dbReference>
<name>A0A4U7JCI2_9FIRM</name>
<comment type="catalytic activity">
    <reaction evidence="7">
        <text>shikimate + ATP = 3-phosphoshikimate + ADP + H(+)</text>
        <dbReference type="Rhea" id="RHEA:13121"/>
        <dbReference type="ChEBI" id="CHEBI:15378"/>
        <dbReference type="ChEBI" id="CHEBI:30616"/>
        <dbReference type="ChEBI" id="CHEBI:36208"/>
        <dbReference type="ChEBI" id="CHEBI:145989"/>
        <dbReference type="ChEBI" id="CHEBI:456216"/>
        <dbReference type="EC" id="2.7.1.71"/>
    </reaction>
</comment>
<dbReference type="RefSeq" id="WP_137698130.1">
    <property type="nucleotide sequence ID" value="NZ_CP061336.1"/>
</dbReference>
<dbReference type="OrthoDB" id="9800332at2"/>
<comment type="subunit">
    <text evidence="7">Monomer.</text>
</comment>
<evidence type="ECO:0000256" key="5">
    <source>
        <dbReference type="ARBA" id="ARBA00022840"/>
    </source>
</evidence>
<gene>
    <name evidence="7" type="primary">aroK</name>
    <name evidence="8" type="ORF">EHE19_004840</name>
</gene>
<dbReference type="HAMAP" id="MF_00109">
    <property type="entry name" value="Shikimate_kinase"/>
    <property type="match status" value="1"/>
</dbReference>
<keyword evidence="3 7" id="KW-0547">Nucleotide-binding</keyword>
<keyword evidence="2 7" id="KW-0808">Transferase</keyword>
<comment type="cofactor">
    <cofactor evidence="7">
        <name>Mg(2+)</name>
        <dbReference type="ChEBI" id="CHEBI:18420"/>
    </cofactor>
    <text evidence="7">Binds 1 Mg(2+) ion per subunit.</text>
</comment>
<comment type="similarity">
    <text evidence="7">Belongs to the shikimate kinase family.</text>
</comment>
<evidence type="ECO:0000256" key="3">
    <source>
        <dbReference type="ARBA" id="ARBA00022741"/>
    </source>
</evidence>
<dbReference type="InterPro" id="IPR031322">
    <property type="entry name" value="Shikimate/glucono_kinase"/>
</dbReference>
<evidence type="ECO:0000313" key="9">
    <source>
        <dbReference type="Proteomes" id="UP000306409"/>
    </source>
</evidence>
<keyword evidence="9" id="KW-1185">Reference proteome</keyword>
<dbReference type="KEGG" id="rher:EHE19_004840"/>
<dbReference type="GO" id="GO:0008652">
    <property type="term" value="P:amino acid biosynthetic process"/>
    <property type="evidence" value="ECO:0007669"/>
    <property type="project" value="UniProtKB-KW"/>
</dbReference>
<reference evidence="8 9" key="1">
    <citation type="submission" date="2020-09" db="EMBL/GenBank/DDBJ databases">
        <title>Characterization and genome sequencing of Ruminiclostridium sp. nov. MA18.</title>
        <authorList>
            <person name="Rettenmaier R."/>
            <person name="Kowollik M.-L."/>
            <person name="Liebl W."/>
            <person name="Zverlov V."/>
        </authorList>
    </citation>
    <scope>NUCLEOTIDE SEQUENCE [LARGE SCALE GENOMIC DNA]</scope>
    <source>
        <strain evidence="8 9">MA18</strain>
    </source>
</reference>
<evidence type="ECO:0000256" key="2">
    <source>
        <dbReference type="ARBA" id="ARBA00022679"/>
    </source>
</evidence>
<sequence>MIQKNGADNIVLIGMPGCGKTTTGKLLAKMLDYKFIDTDHLIVEKTGKSPRQIVEEHGRDFFLNIQDEVVLSIKQSNCIIATGGGIVHSDTAMSHLKSLGFIIFLDAKYDIIEERMDSSRKLVRTNGSLLELYNERRPLYCKYADASIDCNSVDSQQLCKRILKLIDNA</sequence>
<keyword evidence="4 7" id="KW-0418">Kinase</keyword>
<dbReference type="GO" id="GO:0009073">
    <property type="term" value="P:aromatic amino acid family biosynthetic process"/>
    <property type="evidence" value="ECO:0007669"/>
    <property type="project" value="UniProtKB-KW"/>
</dbReference>
<dbReference type="GO" id="GO:0005829">
    <property type="term" value="C:cytosol"/>
    <property type="evidence" value="ECO:0007669"/>
    <property type="project" value="TreeGrafter"/>
</dbReference>
<dbReference type="CDD" id="cd00464">
    <property type="entry name" value="SK"/>
    <property type="match status" value="1"/>
</dbReference>
<dbReference type="Gene3D" id="3.40.50.300">
    <property type="entry name" value="P-loop containing nucleotide triphosphate hydrolases"/>
    <property type="match status" value="1"/>
</dbReference>
<accession>A0A4U7JCI2</accession>
<dbReference type="GO" id="GO:0009423">
    <property type="term" value="P:chorismate biosynthetic process"/>
    <property type="evidence" value="ECO:0007669"/>
    <property type="project" value="UniProtKB-UniRule"/>
</dbReference>
<keyword evidence="6 7" id="KW-0057">Aromatic amino acid biosynthesis</keyword>